<dbReference type="InterPro" id="IPR003594">
    <property type="entry name" value="HATPase_dom"/>
</dbReference>
<dbReference type="InterPro" id="IPR036890">
    <property type="entry name" value="HATPase_C_sf"/>
</dbReference>
<keyword evidence="4" id="KW-0418">Kinase</keyword>
<reference evidence="4 5" key="1">
    <citation type="submission" date="2018-03" db="EMBL/GenBank/DDBJ databases">
        <title>Genomic Encyclopedia of Archaeal and Bacterial Type Strains, Phase II (KMG-II): from individual species to whole genera.</title>
        <authorList>
            <person name="Goeker M."/>
        </authorList>
    </citation>
    <scope>NUCLEOTIDE SEQUENCE [LARGE SCALE GENOMIC DNA]</scope>
    <source>
        <strain evidence="4 5">DSM 45601</strain>
    </source>
</reference>
<dbReference type="CDD" id="cd16936">
    <property type="entry name" value="HATPase_RsbW-like"/>
    <property type="match status" value="1"/>
</dbReference>
<dbReference type="AlphaFoldDB" id="A0A2T0Q2S5"/>
<proteinExistence type="predicted"/>
<evidence type="ECO:0000256" key="1">
    <source>
        <dbReference type="ARBA" id="ARBA00022527"/>
    </source>
</evidence>
<dbReference type="PANTHER" id="PTHR35526">
    <property type="entry name" value="ANTI-SIGMA-F FACTOR RSBW-RELATED"/>
    <property type="match status" value="1"/>
</dbReference>
<protein>
    <submittedName>
        <fullName evidence="4">Histidine kinase-like protein</fullName>
    </submittedName>
</protein>
<organism evidence="4 5">
    <name type="scientific">Allonocardiopsis opalescens</name>
    <dbReference type="NCBI Taxonomy" id="1144618"/>
    <lineage>
        <taxon>Bacteria</taxon>
        <taxon>Bacillati</taxon>
        <taxon>Actinomycetota</taxon>
        <taxon>Actinomycetes</taxon>
        <taxon>Streptosporangiales</taxon>
        <taxon>Allonocardiopsis</taxon>
    </lineage>
</organism>
<evidence type="ECO:0000256" key="2">
    <source>
        <dbReference type="SAM" id="MobiDB-lite"/>
    </source>
</evidence>
<dbReference type="InterPro" id="IPR050267">
    <property type="entry name" value="Anti-sigma-factor_SerPK"/>
</dbReference>
<dbReference type="Gene3D" id="3.30.565.10">
    <property type="entry name" value="Histidine kinase-like ATPase, C-terminal domain"/>
    <property type="match status" value="1"/>
</dbReference>
<keyword evidence="1" id="KW-0723">Serine/threonine-protein kinase</keyword>
<feature type="domain" description="Histidine kinase/HSP90-like ATPase" evidence="3">
    <location>
        <begin position="22"/>
        <end position="147"/>
    </location>
</feature>
<name>A0A2T0Q2S5_9ACTN</name>
<dbReference type="Pfam" id="PF13581">
    <property type="entry name" value="HATPase_c_2"/>
    <property type="match status" value="1"/>
</dbReference>
<dbReference type="EMBL" id="PVZC01000005">
    <property type="protein sequence ID" value="PRX98094.1"/>
    <property type="molecule type" value="Genomic_DNA"/>
</dbReference>
<dbReference type="RefSeq" id="WP_106248133.1">
    <property type="nucleotide sequence ID" value="NZ_PVZC01000005.1"/>
</dbReference>
<dbReference type="Proteomes" id="UP000237846">
    <property type="component" value="Unassembled WGS sequence"/>
</dbReference>
<gene>
    <name evidence="4" type="ORF">CLV72_105447</name>
</gene>
<keyword evidence="5" id="KW-1185">Reference proteome</keyword>
<evidence type="ECO:0000259" key="3">
    <source>
        <dbReference type="Pfam" id="PF13581"/>
    </source>
</evidence>
<evidence type="ECO:0000313" key="5">
    <source>
        <dbReference type="Proteomes" id="UP000237846"/>
    </source>
</evidence>
<sequence>MIAARPTALEPVPTTAASMREFPGDHESVPEVRSWVQRELAKARPGCSAVPVDVAHLAVLLVSELATNAVRHSDSFRTGGMFAVHLERQARHVRVAVKDEGPAEGHLPAMVHLDDDVADSGRGLRIVASMSTAHGYHYEPSGTTVYFELDWTDCDPDHFPVHRAR</sequence>
<feature type="region of interest" description="Disordered" evidence="2">
    <location>
        <begin position="1"/>
        <end position="25"/>
    </location>
</feature>
<dbReference type="OrthoDB" id="3534907at2"/>
<dbReference type="GO" id="GO:0004674">
    <property type="term" value="F:protein serine/threonine kinase activity"/>
    <property type="evidence" value="ECO:0007669"/>
    <property type="project" value="UniProtKB-KW"/>
</dbReference>
<accession>A0A2T0Q2S5</accession>
<evidence type="ECO:0000313" key="4">
    <source>
        <dbReference type="EMBL" id="PRX98094.1"/>
    </source>
</evidence>
<keyword evidence="4" id="KW-0808">Transferase</keyword>
<dbReference type="SUPFAM" id="SSF55874">
    <property type="entry name" value="ATPase domain of HSP90 chaperone/DNA topoisomerase II/histidine kinase"/>
    <property type="match status" value="1"/>
</dbReference>
<comment type="caution">
    <text evidence="4">The sequence shown here is derived from an EMBL/GenBank/DDBJ whole genome shotgun (WGS) entry which is preliminary data.</text>
</comment>
<dbReference type="PANTHER" id="PTHR35526:SF3">
    <property type="entry name" value="ANTI-SIGMA-F FACTOR RSBW"/>
    <property type="match status" value="1"/>
</dbReference>